<organism evidence="3 4">
    <name type="scientific">Brucella rhizosphaerae</name>
    <dbReference type="NCBI Taxonomy" id="571254"/>
    <lineage>
        <taxon>Bacteria</taxon>
        <taxon>Pseudomonadati</taxon>
        <taxon>Pseudomonadota</taxon>
        <taxon>Alphaproteobacteria</taxon>
        <taxon>Hyphomicrobiales</taxon>
        <taxon>Brucellaceae</taxon>
        <taxon>Brucella/Ochrobactrum group</taxon>
        <taxon>Brucella</taxon>
    </lineage>
</organism>
<sequence>MSNCYSQITLAERRRLFELKQLKVPLGDIARLMGRHRSTIYREIKRNSFRDTELPEYNGYYSVVADNISKERRTRLRKLRRHPELRNLVIEQLEAHWSPEQICGRLISHGLSTLRLCTETIYRFIYSKEEYGLKLYKNLPEKRPKRCPRGTRKSRGSRIPEEFRIHQRPDFISSRQQFGNWEGDLIIFYRDLGEANVMTLVERKSRYCVIIKNSSRHSRPIMNKIIQTFAALPYHARRSFTFDRGSEFMGYRALEDGMGARSWFCDPNSPWQKGAVENINKRIRRYLPGNTDLAQVNQAQLTALAHNLNATPRKCLGFKTPAEVFASLLQEAA</sequence>
<dbReference type="GO" id="GO:0032196">
    <property type="term" value="P:transposition"/>
    <property type="evidence" value="ECO:0007669"/>
    <property type="project" value="TreeGrafter"/>
</dbReference>
<dbReference type="GO" id="GO:0005829">
    <property type="term" value="C:cytosol"/>
    <property type="evidence" value="ECO:0007669"/>
    <property type="project" value="TreeGrafter"/>
</dbReference>
<dbReference type="OrthoDB" id="9803231at2"/>
<keyword evidence="4" id="KW-1185">Reference proteome</keyword>
<dbReference type="Gene3D" id="3.30.420.10">
    <property type="entry name" value="Ribonuclease H-like superfamily/Ribonuclease H"/>
    <property type="match status" value="1"/>
</dbReference>
<dbReference type="InterPro" id="IPR012337">
    <property type="entry name" value="RNaseH-like_sf"/>
</dbReference>
<feature type="domain" description="Integrase catalytic" evidence="2">
    <location>
        <begin position="165"/>
        <end position="329"/>
    </location>
</feature>
<dbReference type="PANTHER" id="PTHR10948">
    <property type="entry name" value="TRANSPOSASE"/>
    <property type="match status" value="1"/>
</dbReference>
<evidence type="ECO:0000259" key="2">
    <source>
        <dbReference type="PROSITE" id="PS50994"/>
    </source>
</evidence>
<dbReference type="SUPFAM" id="SSF53098">
    <property type="entry name" value="Ribonuclease H-like"/>
    <property type="match status" value="1"/>
</dbReference>
<dbReference type="PANTHER" id="PTHR10948:SF23">
    <property type="entry name" value="TRANSPOSASE INSI FOR INSERTION SEQUENCE ELEMENT IS30A-RELATED"/>
    <property type="match status" value="1"/>
</dbReference>
<evidence type="ECO:0000313" key="4">
    <source>
        <dbReference type="Proteomes" id="UP000216345"/>
    </source>
</evidence>
<dbReference type="GO" id="GO:0015074">
    <property type="term" value="P:DNA integration"/>
    <property type="evidence" value="ECO:0007669"/>
    <property type="project" value="InterPro"/>
</dbReference>
<dbReference type="AlphaFoldDB" id="A0A256FIE1"/>
<proteinExistence type="predicted"/>
<dbReference type="InterPro" id="IPR051917">
    <property type="entry name" value="Transposase-Integrase"/>
</dbReference>
<comment type="caution">
    <text evidence="3">The sequence shown here is derived from an EMBL/GenBank/DDBJ whole genome shotgun (WGS) entry which is preliminary data.</text>
</comment>
<dbReference type="GO" id="GO:0004803">
    <property type="term" value="F:transposase activity"/>
    <property type="evidence" value="ECO:0007669"/>
    <property type="project" value="TreeGrafter"/>
</dbReference>
<dbReference type="GO" id="GO:0003676">
    <property type="term" value="F:nucleic acid binding"/>
    <property type="evidence" value="ECO:0007669"/>
    <property type="project" value="InterPro"/>
</dbReference>
<dbReference type="InterPro" id="IPR053392">
    <property type="entry name" value="Transposase_IS30-like"/>
</dbReference>
<dbReference type="InterPro" id="IPR036397">
    <property type="entry name" value="RNaseH_sf"/>
</dbReference>
<evidence type="ECO:0000313" key="3">
    <source>
        <dbReference type="EMBL" id="OYR14540.1"/>
    </source>
</evidence>
<keyword evidence="1" id="KW-0233">DNA recombination</keyword>
<evidence type="ECO:0000256" key="1">
    <source>
        <dbReference type="ARBA" id="ARBA00023172"/>
    </source>
</evidence>
<dbReference type="PROSITE" id="PS50994">
    <property type="entry name" value="INTEGRASE"/>
    <property type="match status" value="1"/>
</dbReference>
<name>A0A256FIE1_9HYPH</name>
<reference evidence="3 4" key="1">
    <citation type="submission" date="2017-07" db="EMBL/GenBank/DDBJ databases">
        <title>Phylogenetic study on the rhizospheric bacterium Ochrobactrum sp. A44.</title>
        <authorList>
            <person name="Krzyzanowska D.M."/>
            <person name="Ossowicki A."/>
            <person name="Rajewska M."/>
            <person name="Maciag T."/>
            <person name="Kaczynski Z."/>
            <person name="Czerwicka M."/>
            <person name="Jafra S."/>
        </authorList>
    </citation>
    <scope>NUCLEOTIDE SEQUENCE [LARGE SCALE GENOMIC DNA]</scope>
    <source>
        <strain evidence="3 4">PR17</strain>
    </source>
</reference>
<dbReference type="RefSeq" id="WP_094577293.1">
    <property type="nucleotide sequence ID" value="NZ_JBHEEL010000001.1"/>
</dbReference>
<dbReference type="Proteomes" id="UP000216345">
    <property type="component" value="Unassembled WGS sequence"/>
</dbReference>
<gene>
    <name evidence="3" type="ORF">CEV32_0545</name>
</gene>
<dbReference type="Pfam" id="PF13936">
    <property type="entry name" value="HTH_38"/>
    <property type="match status" value="1"/>
</dbReference>
<dbReference type="InterPro" id="IPR025246">
    <property type="entry name" value="IS30-like_HTH"/>
</dbReference>
<dbReference type="InterPro" id="IPR001584">
    <property type="entry name" value="Integrase_cat-core"/>
</dbReference>
<dbReference type="EMBL" id="NNRK01000026">
    <property type="protein sequence ID" value="OYR14540.1"/>
    <property type="molecule type" value="Genomic_DNA"/>
</dbReference>
<accession>A0A256FIE1</accession>
<protein>
    <submittedName>
        <fullName evidence="3">Integrase core domain protein</fullName>
    </submittedName>
</protein>
<dbReference type="NCBIfam" id="NF033563">
    <property type="entry name" value="transpos_IS30"/>
    <property type="match status" value="1"/>
</dbReference>
<dbReference type="GO" id="GO:0006310">
    <property type="term" value="P:DNA recombination"/>
    <property type="evidence" value="ECO:0007669"/>
    <property type="project" value="UniProtKB-KW"/>
</dbReference>